<evidence type="ECO:0000313" key="1">
    <source>
        <dbReference type="EMBL" id="OQP47632.1"/>
    </source>
</evidence>
<dbReference type="EMBL" id="LWBO01000013">
    <property type="protein sequence ID" value="OQP47632.1"/>
    <property type="molecule type" value="Genomic_DNA"/>
</dbReference>
<sequence length="584" mass="67701">MAVHGQDSTKTKKKTRLGHLTRDVYKSFVHVEPPRQDSSFMQKSEASFKLYAGKAIRRIYIVNLSFSENVYDTSKSILSTLTRVADRLQANTKDWMIRDMLFVKKGQILDPYRLADNERFLRDQNFIKDARIVVRPTEYPDSVDLYVRLRDVFSWGAEVSASGVNNVKASIYDANFMGMAQRLQYSILYDKNRTPITGSEIRYRKTSVAGSFINLEAGYSTINQGGLATENETAYFLNLDRPLYTPNARFAGGLQISHNLATNVFGKPAALFYDYKYQLGDVWLGYNIGVNKQKRKGSDDRSRRFVSMRYFDQHFDQFPKLDTFDPRYTNKKYVLGQFTWYKIDFYRTNYIFGFGRTEDLPVGMQRKVTLGAVQVDSLKRVYAGFEFDHWLVDSHDNYWNYTLSLGTNFYKREWQDNSTLLNISWYSRLMDFTKFKIRQYANISYAGIYNQHVYESLHINNEYGLDEFSTDSIRARQRLSLGTETTLYTRWSILGFKIGFLAFARGTLMEPPVLGIWRGGLFPSLGGGVRTRNENLIFGTIEARFTWFPHTLYGVNNFTVTVRSNLRVKATGSFVQAPWFALVK</sequence>
<accession>A0ABX3NUS9</accession>
<protein>
    <recommendedName>
        <fullName evidence="3">Surface antigen (D15)</fullName>
    </recommendedName>
</protein>
<comment type="caution">
    <text evidence="1">The sequence shown here is derived from an EMBL/GenBank/DDBJ whole genome shotgun (WGS) entry which is preliminary data.</text>
</comment>
<proteinExistence type="predicted"/>
<keyword evidence="2" id="KW-1185">Reference proteome</keyword>
<evidence type="ECO:0000313" key="2">
    <source>
        <dbReference type="Proteomes" id="UP000192277"/>
    </source>
</evidence>
<dbReference type="Proteomes" id="UP000192277">
    <property type="component" value="Unassembled WGS sequence"/>
</dbReference>
<evidence type="ECO:0008006" key="3">
    <source>
        <dbReference type="Google" id="ProtNLM"/>
    </source>
</evidence>
<reference evidence="1 2" key="1">
    <citation type="submission" date="2016-04" db="EMBL/GenBank/DDBJ databases">
        <authorList>
            <person name="Chen L."/>
            <person name="Zhuang W."/>
            <person name="Wang G."/>
        </authorList>
    </citation>
    <scope>NUCLEOTIDE SEQUENCE [LARGE SCALE GENOMIC DNA]</scope>
    <source>
        <strain evidence="2">GR20</strain>
    </source>
</reference>
<name>A0ABX3NUS9_9BACT</name>
<dbReference type="Gene3D" id="3.10.20.310">
    <property type="entry name" value="membrane protein fhac"/>
    <property type="match status" value="1"/>
</dbReference>
<organism evidence="1 2">
    <name type="scientific">Niastella koreensis</name>
    <dbReference type="NCBI Taxonomy" id="354356"/>
    <lineage>
        <taxon>Bacteria</taxon>
        <taxon>Pseudomonadati</taxon>
        <taxon>Bacteroidota</taxon>
        <taxon>Chitinophagia</taxon>
        <taxon>Chitinophagales</taxon>
        <taxon>Chitinophagaceae</taxon>
        <taxon>Niastella</taxon>
    </lineage>
</organism>
<gene>
    <name evidence="1" type="ORF">A4D02_30365</name>
</gene>